<feature type="transmembrane region" description="Helical" evidence="6">
    <location>
        <begin position="176"/>
        <end position="194"/>
    </location>
</feature>
<keyword evidence="4 6" id="KW-1133">Transmembrane helix</keyword>
<keyword evidence="2 6" id="KW-0812">Transmembrane</keyword>
<proteinExistence type="predicted"/>
<keyword evidence="3" id="KW-0864">Zinc transport</keyword>
<dbReference type="InterPro" id="IPR050681">
    <property type="entry name" value="CDF/SLC30A"/>
</dbReference>
<protein>
    <submittedName>
        <fullName evidence="8">Cobalt transporter</fullName>
    </submittedName>
</protein>
<keyword evidence="5 6" id="KW-0472">Membrane</keyword>
<dbReference type="PANTHER" id="PTHR11562:SF17">
    <property type="entry name" value="RE54080P-RELATED"/>
    <property type="match status" value="1"/>
</dbReference>
<dbReference type="OrthoDB" id="9799649at2"/>
<name>A0A061JNW4_STUST</name>
<dbReference type="AlphaFoldDB" id="A0A061JNW4"/>
<dbReference type="Pfam" id="PF01545">
    <property type="entry name" value="Cation_efflux"/>
    <property type="match status" value="1"/>
</dbReference>
<evidence type="ECO:0000256" key="3">
    <source>
        <dbReference type="ARBA" id="ARBA00022906"/>
    </source>
</evidence>
<feature type="transmembrane region" description="Helical" evidence="6">
    <location>
        <begin position="110"/>
        <end position="133"/>
    </location>
</feature>
<evidence type="ECO:0000256" key="1">
    <source>
        <dbReference type="ARBA" id="ARBA00004141"/>
    </source>
</evidence>
<comment type="caution">
    <text evidence="8">The sequence shown here is derived from an EMBL/GenBank/DDBJ whole genome shotgun (WGS) entry which is preliminary data.</text>
</comment>
<gene>
    <name evidence="8" type="ORF">B597_010665</name>
</gene>
<evidence type="ECO:0000256" key="2">
    <source>
        <dbReference type="ARBA" id="ARBA00022692"/>
    </source>
</evidence>
<feature type="domain" description="Cation efflux protein transmembrane" evidence="7">
    <location>
        <begin position="23"/>
        <end position="201"/>
    </location>
</feature>
<evidence type="ECO:0000313" key="8">
    <source>
        <dbReference type="EMBL" id="EWC41386.1"/>
    </source>
</evidence>
<keyword evidence="3" id="KW-0862">Zinc</keyword>
<accession>A0A061JNW4</accession>
<dbReference type="GO" id="GO:0005385">
    <property type="term" value="F:zinc ion transmembrane transporter activity"/>
    <property type="evidence" value="ECO:0007669"/>
    <property type="project" value="TreeGrafter"/>
</dbReference>
<reference evidence="8 9" key="1">
    <citation type="journal article" date="2013" name="Genome Announc.">
        <title>Draft Genome of the Nitrogen-Fixing Bacterium Pseudomonas stutzeri Strain KOS6 Isolated from Industrial Hydrocarbon Sludge.</title>
        <authorList>
            <person name="Grigoryeva T.V."/>
            <person name="Laikov A.V."/>
            <person name="Naumova R.P."/>
            <person name="Manolov A.I."/>
            <person name="Larin A.K."/>
            <person name="Karpova I.Y."/>
            <person name="Semashko T.A."/>
            <person name="Alexeev D.G."/>
            <person name="Kostryukova E.S."/>
            <person name="Muller R."/>
            <person name="Govorun V.M."/>
        </authorList>
    </citation>
    <scope>NUCLEOTIDE SEQUENCE [LARGE SCALE GENOMIC DNA]</scope>
    <source>
        <strain evidence="8 9">KOS6</strain>
    </source>
</reference>
<evidence type="ECO:0000313" key="9">
    <source>
        <dbReference type="Proteomes" id="UP000026923"/>
    </source>
</evidence>
<dbReference type="eggNOG" id="COG1230">
    <property type="taxonomic scope" value="Bacteria"/>
</dbReference>
<sequence length="215" mass="22271">MAGNCCNSGCASAVARGRYRRILWIALLINLAMFAVEIGAGVRAGSVSLLADSLDFFGDAANYGVSLFVLGLGVMARARASLAKALTMGLFGVFILVIAVGNFVDGSVPQASTMGVVGVIALLANIVVAAMLYAYREGDSNMRSVWLCSRNDALGNLAVMLAALGVFGTGSGWPDLIVATIMALLSISAAVQITRHATAELRAERVVSGDPERQA</sequence>
<dbReference type="RefSeq" id="WP_024162545.1">
    <property type="nucleotide sequence ID" value="NZ_KK020678.1"/>
</dbReference>
<feature type="transmembrane region" description="Helical" evidence="6">
    <location>
        <begin position="85"/>
        <end position="104"/>
    </location>
</feature>
<keyword evidence="3" id="KW-0406">Ion transport</keyword>
<dbReference type="HOGENOM" id="CLU_013430_8_0_6"/>
<dbReference type="InterPro" id="IPR058533">
    <property type="entry name" value="Cation_efflux_TM"/>
</dbReference>
<evidence type="ECO:0000256" key="4">
    <source>
        <dbReference type="ARBA" id="ARBA00022989"/>
    </source>
</evidence>
<comment type="subcellular location">
    <subcellularLocation>
        <location evidence="1">Membrane</location>
        <topology evidence="1">Multi-pass membrane protein</topology>
    </subcellularLocation>
</comment>
<feature type="transmembrane region" description="Helical" evidence="6">
    <location>
        <begin position="60"/>
        <end position="78"/>
    </location>
</feature>
<dbReference type="PANTHER" id="PTHR11562">
    <property type="entry name" value="CATION EFFLUX PROTEIN/ ZINC TRANSPORTER"/>
    <property type="match status" value="1"/>
</dbReference>
<dbReference type="SUPFAM" id="SSF161111">
    <property type="entry name" value="Cation efflux protein transmembrane domain-like"/>
    <property type="match status" value="1"/>
</dbReference>
<evidence type="ECO:0000256" key="5">
    <source>
        <dbReference type="ARBA" id="ARBA00023136"/>
    </source>
</evidence>
<evidence type="ECO:0000259" key="7">
    <source>
        <dbReference type="Pfam" id="PF01545"/>
    </source>
</evidence>
<evidence type="ECO:0000256" key="6">
    <source>
        <dbReference type="SAM" id="Phobius"/>
    </source>
</evidence>
<dbReference type="Gene3D" id="1.20.1510.10">
    <property type="entry name" value="Cation efflux protein transmembrane domain"/>
    <property type="match status" value="1"/>
</dbReference>
<dbReference type="InterPro" id="IPR027469">
    <property type="entry name" value="Cation_efflux_TMD_sf"/>
</dbReference>
<dbReference type="GO" id="GO:0005886">
    <property type="term" value="C:plasma membrane"/>
    <property type="evidence" value="ECO:0007669"/>
    <property type="project" value="TreeGrafter"/>
</dbReference>
<dbReference type="Proteomes" id="UP000026923">
    <property type="component" value="Unassembled WGS sequence"/>
</dbReference>
<organism evidence="8 9">
    <name type="scientific">Stutzerimonas stutzeri KOS6</name>
    <dbReference type="NCBI Taxonomy" id="1218352"/>
    <lineage>
        <taxon>Bacteria</taxon>
        <taxon>Pseudomonadati</taxon>
        <taxon>Pseudomonadota</taxon>
        <taxon>Gammaproteobacteria</taxon>
        <taxon>Pseudomonadales</taxon>
        <taxon>Pseudomonadaceae</taxon>
        <taxon>Stutzerimonas</taxon>
    </lineage>
</organism>
<keyword evidence="3" id="KW-0813">Transport</keyword>
<dbReference type="EMBL" id="AMCZ02000011">
    <property type="protein sequence ID" value="EWC41386.1"/>
    <property type="molecule type" value="Genomic_DNA"/>
</dbReference>
<feature type="transmembrane region" description="Helical" evidence="6">
    <location>
        <begin position="22"/>
        <end position="40"/>
    </location>
</feature>
<feature type="transmembrane region" description="Helical" evidence="6">
    <location>
        <begin position="153"/>
        <end position="170"/>
    </location>
</feature>